<evidence type="ECO:0000313" key="1">
    <source>
        <dbReference type="EMBL" id="MEW9919891.1"/>
    </source>
</evidence>
<protein>
    <submittedName>
        <fullName evidence="1">Uncharacterized protein</fullName>
    </submittedName>
</protein>
<proteinExistence type="predicted"/>
<reference evidence="1 2" key="1">
    <citation type="submission" date="2024-07" db="EMBL/GenBank/DDBJ databases">
        <title>Marimonas sp.nov., isolated from tidal-flat sediment.</title>
        <authorList>
            <person name="Jayan J.N."/>
            <person name="Lee S.S."/>
        </authorList>
    </citation>
    <scope>NUCLEOTIDE SEQUENCE [LARGE SCALE GENOMIC DNA]</scope>
    <source>
        <strain evidence="1 2">MJW-29</strain>
    </source>
</reference>
<dbReference type="EMBL" id="JBFNXX010000006">
    <property type="protein sequence ID" value="MEW9919891.1"/>
    <property type="molecule type" value="Genomic_DNA"/>
</dbReference>
<accession>A0ABV3RMI1</accession>
<keyword evidence="2" id="KW-1185">Reference proteome</keyword>
<comment type="caution">
    <text evidence="1">The sequence shown here is derived from an EMBL/GenBank/DDBJ whole genome shotgun (WGS) entry which is preliminary data.</text>
</comment>
<name>A0ABV3RMI1_9RHOB</name>
<sequence>MFNTEDLKKQAANLERRFETARPQERLNLRPAVHRVIRTMVSHDQPVPQRLRQISRRLDDEAYDDMFENMPV</sequence>
<gene>
    <name evidence="1" type="ORF">AB2B41_09765</name>
</gene>
<dbReference type="Proteomes" id="UP001556098">
    <property type="component" value="Unassembled WGS sequence"/>
</dbReference>
<organism evidence="1 2">
    <name type="scientific">Sulfitobacter sediminis</name>
    <dbReference type="NCBI Taxonomy" id="3234186"/>
    <lineage>
        <taxon>Bacteria</taxon>
        <taxon>Pseudomonadati</taxon>
        <taxon>Pseudomonadota</taxon>
        <taxon>Alphaproteobacteria</taxon>
        <taxon>Rhodobacterales</taxon>
        <taxon>Roseobacteraceae</taxon>
        <taxon>Sulfitobacter</taxon>
    </lineage>
</organism>
<dbReference type="RefSeq" id="WP_367877594.1">
    <property type="nucleotide sequence ID" value="NZ_JBFNXX010000006.1"/>
</dbReference>
<evidence type="ECO:0000313" key="2">
    <source>
        <dbReference type="Proteomes" id="UP001556098"/>
    </source>
</evidence>